<reference evidence="3" key="2">
    <citation type="submission" date="2019-09" db="UniProtKB">
        <authorList>
            <consortium name="WormBaseParasite"/>
        </authorList>
    </citation>
    <scope>IDENTIFICATION</scope>
</reference>
<gene>
    <name evidence="1" type="ORF">HPBE_LOCUS1316</name>
</gene>
<dbReference type="AlphaFoldDB" id="A0A183F571"/>
<dbReference type="WBParaSite" id="HPBE_0000131301-mRNA-1">
    <property type="protein sequence ID" value="HPBE_0000131301-mRNA-1"/>
    <property type="gene ID" value="HPBE_0000131301"/>
</dbReference>
<organism evidence="2 3">
    <name type="scientific">Heligmosomoides polygyrus</name>
    <name type="common">Parasitic roundworm</name>
    <dbReference type="NCBI Taxonomy" id="6339"/>
    <lineage>
        <taxon>Eukaryota</taxon>
        <taxon>Metazoa</taxon>
        <taxon>Ecdysozoa</taxon>
        <taxon>Nematoda</taxon>
        <taxon>Chromadorea</taxon>
        <taxon>Rhabditida</taxon>
        <taxon>Rhabditina</taxon>
        <taxon>Rhabditomorpha</taxon>
        <taxon>Strongyloidea</taxon>
        <taxon>Heligmosomidae</taxon>
        <taxon>Heligmosomoides</taxon>
    </lineage>
</organism>
<evidence type="ECO:0000313" key="1">
    <source>
        <dbReference type="EMBL" id="VDO19698.1"/>
    </source>
</evidence>
<protein>
    <submittedName>
        <fullName evidence="1 3">Uncharacterized protein</fullName>
    </submittedName>
</protein>
<accession>A0A183F571</accession>
<sequence length="113" mass="12880">MERDGGIIAELCDGLNVDALQLVSKVRKLKRAEDEASAEGSLPAERMRWQSERTEGLTGVRTELKRTSNVLHREGLYQRRASQDSCISLLNYVQSLSTAQFLLENLRHWLEHV</sequence>
<evidence type="ECO:0000313" key="3">
    <source>
        <dbReference type="WBParaSite" id="HPBE_0000131301-mRNA-1"/>
    </source>
</evidence>
<dbReference type="EMBL" id="UZAH01001379">
    <property type="protein sequence ID" value="VDO19698.1"/>
    <property type="molecule type" value="Genomic_DNA"/>
</dbReference>
<name>A0A183F571_HELPZ</name>
<dbReference type="Proteomes" id="UP000050761">
    <property type="component" value="Unassembled WGS sequence"/>
</dbReference>
<reference evidence="1 2" key="1">
    <citation type="submission" date="2018-11" db="EMBL/GenBank/DDBJ databases">
        <authorList>
            <consortium name="Pathogen Informatics"/>
        </authorList>
    </citation>
    <scope>NUCLEOTIDE SEQUENCE [LARGE SCALE GENOMIC DNA]</scope>
</reference>
<keyword evidence="2" id="KW-1185">Reference proteome</keyword>
<proteinExistence type="predicted"/>
<evidence type="ECO:0000313" key="2">
    <source>
        <dbReference type="Proteomes" id="UP000050761"/>
    </source>
</evidence>
<accession>A0A3P7WPV2</accession>